<accession>A0ABP7RGP3</accession>
<protein>
    <recommendedName>
        <fullName evidence="3">Chemotaxis protein</fullName>
    </recommendedName>
</protein>
<dbReference type="Proteomes" id="UP001501627">
    <property type="component" value="Unassembled WGS sequence"/>
</dbReference>
<proteinExistence type="predicted"/>
<evidence type="ECO:0000313" key="2">
    <source>
        <dbReference type="Proteomes" id="UP001501627"/>
    </source>
</evidence>
<gene>
    <name evidence="1" type="ORF">GCM10022279_21050</name>
</gene>
<dbReference type="RefSeq" id="WP_344869656.1">
    <property type="nucleotide sequence ID" value="NZ_BAABBP010000017.1"/>
</dbReference>
<sequence length="183" mass="18670">MNTTINNAAREAAPAQPCPKMTDARAAALEALDEAERLHATLRAGECIADLVANASGFFSLSGFADLLDVYAQAVDLRVSALAAQLGAIDAATTRQPLVDSARTMVADANDLLYSLRRDQGALNAFAGLAAYAADACGEQLGDALGVMTQSATRNLDALAVLLGSLHAAARAQAERAAAGVAA</sequence>
<keyword evidence="2" id="KW-1185">Reference proteome</keyword>
<evidence type="ECO:0000313" key="1">
    <source>
        <dbReference type="EMBL" id="GAA3997174.1"/>
    </source>
</evidence>
<reference evidence="2" key="1">
    <citation type="journal article" date="2019" name="Int. J. Syst. Evol. Microbiol.">
        <title>The Global Catalogue of Microorganisms (GCM) 10K type strain sequencing project: providing services to taxonomists for standard genome sequencing and annotation.</title>
        <authorList>
            <consortium name="The Broad Institute Genomics Platform"/>
            <consortium name="The Broad Institute Genome Sequencing Center for Infectious Disease"/>
            <person name="Wu L."/>
            <person name="Ma J."/>
        </authorList>
    </citation>
    <scope>NUCLEOTIDE SEQUENCE [LARGE SCALE GENOMIC DNA]</scope>
    <source>
        <strain evidence="2">JCM 17561</strain>
    </source>
</reference>
<comment type="caution">
    <text evidence="1">The sequence shown here is derived from an EMBL/GenBank/DDBJ whole genome shotgun (WGS) entry which is preliminary data.</text>
</comment>
<dbReference type="EMBL" id="BAABBP010000017">
    <property type="protein sequence ID" value="GAA3997174.1"/>
    <property type="molecule type" value="Genomic_DNA"/>
</dbReference>
<evidence type="ECO:0008006" key="3">
    <source>
        <dbReference type="Google" id="ProtNLM"/>
    </source>
</evidence>
<organism evidence="1 2">
    <name type="scientific">Comamonas faecalis</name>
    <dbReference type="NCBI Taxonomy" id="1387849"/>
    <lineage>
        <taxon>Bacteria</taxon>
        <taxon>Pseudomonadati</taxon>
        <taxon>Pseudomonadota</taxon>
        <taxon>Betaproteobacteria</taxon>
        <taxon>Burkholderiales</taxon>
        <taxon>Comamonadaceae</taxon>
        <taxon>Comamonas</taxon>
    </lineage>
</organism>
<name>A0ABP7RGP3_9BURK</name>